<keyword evidence="8" id="KW-1185">Reference proteome</keyword>
<comment type="subcellular location">
    <subcellularLocation>
        <location evidence="1">Membrane</location>
        <topology evidence="1">Multi-pass membrane protein</topology>
    </subcellularLocation>
</comment>
<keyword evidence="3 5" id="KW-1133">Transmembrane helix</keyword>
<proteinExistence type="predicted"/>
<dbReference type="EMBL" id="JAQNDM010000002">
    <property type="protein sequence ID" value="MDC0712383.1"/>
    <property type="molecule type" value="Genomic_DNA"/>
</dbReference>
<gene>
    <name evidence="7" type="ORF">POL68_28225</name>
</gene>
<evidence type="ECO:0000256" key="3">
    <source>
        <dbReference type="ARBA" id="ARBA00022989"/>
    </source>
</evidence>
<dbReference type="Pfam" id="PF06271">
    <property type="entry name" value="RDD"/>
    <property type="match status" value="1"/>
</dbReference>
<protein>
    <submittedName>
        <fullName evidence="7">RDD family protein</fullName>
    </submittedName>
</protein>
<sequence length="226" mass="24711">MSEGALFASHLGPTHTRFRFRLWAADLLDLGTAGVLGWGASRALDLEQTPAYVLATLGSAWLLVALLGGLRGWTLGRRLFDVRLVSAQGTSPGVFRALVRALTTLPDVFMVPLLPARPLDRLLQLHGERPAPGTAPRVKGLAWQLPWVAALAAALGFIAVPTRHEAFAYLDLTLTGWKCCHGYRRHTDTWMCQRSLARLVRETRAQTPEAQPLIAQCPEASAHLKP</sequence>
<reference evidence="7 8" key="1">
    <citation type="submission" date="2022-11" db="EMBL/GenBank/DDBJ databases">
        <title>Minimal conservation of predation-associated metabolite biosynthetic gene clusters underscores biosynthetic potential of Myxococcota including descriptions for ten novel species: Archangium lansinium sp. nov., Myxococcus landrumus sp. nov., Nannocystis bai.</title>
        <authorList>
            <person name="Ahearne A."/>
            <person name="Stevens C."/>
            <person name="Dowd S."/>
        </authorList>
    </citation>
    <scope>NUCLEOTIDE SEQUENCE [LARGE SCALE GENOMIC DNA]</scope>
    <source>
        <strain evidence="7 8">NCWAL01</strain>
    </source>
</reference>
<evidence type="ECO:0000256" key="4">
    <source>
        <dbReference type="ARBA" id="ARBA00023136"/>
    </source>
</evidence>
<feature type="transmembrane region" description="Helical" evidence="5">
    <location>
        <begin position="52"/>
        <end position="73"/>
    </location>
</feature>
<evidence type="ECO:0000313" key="7">
    <source>
        <dbReference type="EMBL" id="MDC0712383.1"/>
    </source>
</evidence>
<name>A0ABT5DHZ2_9BACT</name>
<dbReference type="Proteomes" id="UP001221838">
    <property type="component" value="Unassembled WGS sequence"/>
</dbReference>
<evidence type="ECO:0000313" key="8">
    <source>
        <dbReference type="Proteomes" id="UP001221838"/>
    </source>
</evidence>
<evidence type="ECO:0000256" key="2">
    <source>
        <dbReference type="ARBA" id="ARBA00022692"/>
    </source>
</evidence>
<accession>A0ABT5DHZ2</accession>
<evidence type="ECO:0000256" key="1">
    <source>
        <dbReference type="ARBA" id="ARBA00004141"/>
    </source>
</evidence>
<feature type="domain" description="RDD" evidence="6">
    <location>
        <begin position="49"/>
        <end position="159"/>
    </location>
</feature>
<keyword evidence="2 5" id="KW-0812">Transmembrane</keyword>
<evidence type="ECO:0000256" key="5">
    <source>
        <dbReference type="SAM" id="Phobius"/>
    </source>
</evidence>
<organism evidence="7 8">
    <name type="scientific">Stigmatella ashevillensis</name>
    <dbReference type="NCBI Taxonomy" id="2995309"/>
    <lineage>
        <taxon>Bacteria</taxon>
        <taxon>Pseudomonadati</taxon>
        <taxon>Myxococcota</taxon>
        <taxon>Myxococcia</taxon>
        <taxon>Myxococcales</taxon>
        <taxon>Cystobacterineae</taxon>
        <taxon>Archangiaceae</taxon>
        <taxon>Stigmatella</taxon>
    </lineage>
</organism>
<dbReference type="RefSeq" id="WP_272142494.1">
    <property type="nucleotide sequence ID" value="NZ_JAQNDM010000002.1"/>
</dbReference>
<keyword evidence="4 5" id="KW-0472">Membrane</keyword>
<evidence type="ECO:0000259" key="6">
    <source>
        <dbReference type="Pfam" id="PF06271"/>
    </source>
</evidence>
<dbReference type="InterPro" id="IPR010432">
    <property type="entry name" value="RDD"/>
</dbReference>
<comment type="caution">
    <text evidence="7">The sequence shown here is derived from an EMBL/GenBank/DDBJ whole genome shotgun (WGS) entry which is preliminary data.</text>
</comment>